<comment type="caution">
    <text evidence="2">The sequence shown here is derived from an EMBL/GenBank/DDBJ whole genome shotgun (WGS) entry which is preliminary data.</text>
</comment>
<dbReference type="EMBL" id="VIBQ01000013">
    <property type="protein sequence ID" value="KAB8346230.1"/>
    <property type="molecule type" value="Genomic_DNA"/>
</dbReference>
<name>A0A5N6KUQ3_9ROSI</name>
<keyword evidence="1" id="KW-0472">Membrane</keyword>
<keyword evidence="1" id="KW-0812">Transmembrane</keyword>
<evidence type="ECO:0000313" key="3">
    <source>
        <dbReference type="Proteomes" id="UP000327013"/>
    </source>
</evidence>
<dbReference type="OrthoDB" id="2021098at2759"/>
<evidence type="ECO:0000256" key="1">
    <source>
        <dbReference type="SAM" id="Phobius"/>
    </source>
</evidence>
<evidence type="ECO:0000313" key="2">
    <source>
        <dbReference type="EMBL" id="KAB8346230.1"/>
    </source>
</evidence>
<organism evidence="2 3">
    <name type="scientific">Carpinus fangiana</name>
    <dbReference type="NCBI Taxonomy" id="176857"/>
    <lineage>
        <taxon>Eukaryota</taxon>
        <taxon>Viridiplantae</taxon>
        <taxon>Streptophyta</taxon>
        <taxon>Embryophyta</taxon>
        <taxon>Tracheophyta</taxon>
        <taxon>Spermatophyta</taxon>
        <taxon>Magnoliopsida</taxon>
        <taxon>eudicotyledons</taxon>
        <taxon>Gunneridae</taxon>
        <taxon>Pentapetalae</taxon>
        <taxon>rosids</taxon>
        <taxon>fabids</taxon>
        <taxon>Fagales</taxon>
        <taxon>Betulaceae</taxon>
        <taxon>Carpinus</taxon>
    </lineage>
</organism>
<feature type="transmembrane region" description="Helical" evidence="1">
    <location>
        <begin position="140"/>
        <end position="161"/>
    </location>
</feature>
<proteinExistence type="predicted"/>
<gene>
    <name evidence="2" type="ORF">FH972_023275</name>
</gene>
<sequence length="535" mass="59321">MGLEEEDRLSAVGCDSCNSCAKLHKTGTAPVPQLAIIPRWPCNCSPNDHFLRRVAFPFKHPADATSSVVCQIPSVKHAPGFLPYIVAYSLYGTTQANIVAPVTRSLLTHQYTTMAGSNGYSFKDKPVFDLNPQRHGRRQLLLYICAALWLAISVYPVYLYWVDNSSLRPRPKTSRMVVTETIAVPALSDEAVPGHLPSRGYDPSRLTDATDGFKHFKQDSQCSLNSLELHAPFEPLCTSKDNLLEAMSGGGRIGHDAPYSPRGCDMRWFSSSEICQIMNKFEKVFIVGDSMMRNLAVAVHVFLRADLSDGARTTWKEDPEGIDCSCRGPFETIKCAYHSVVGSKILVEHAPESLYCDAEGFGGFEYNAMLEYPIKAFDIQGLTKWLAPKRPKRPYAFVFGHGLWNDLDKEKTFAWIDQLMDGIAEDAPYLVHGKGAFFPRLFLTPSAAGVRKPEVFVGRQGNIAIAKFEKAVAPFVRHRGLDHLGTYNMSIQATNPDGTHGGMNSNLIKAMMVFNWLNSLSVPESYEPGKSEEGH</sequence>
<dbReference type="Proteomes" id="UP000327013">
    <property type="component" value="Unassembled WGS sequence"/>
</dbReference>
<protein>
    <submittedName>
        <fullName evidence="2">Uncharacterized protein</fullName>
    </submittedName>
</protein>
<dbReference type="AlphaFoldDB" id="A0A5N6KUQ3"/>
<keyword evidence="1" id="KW-1133">Transmembrane helix</keyword>
<accession>A0A5N6KUQ3</accession>
<reference evidence="2 3" key="1">
    <citation type="submission" date="2019-06" db="EMBL/GenBank/DDBJ databases">
        <title>A chromosomal-level reference genome of Carpinus fangiana (Coryloideae, Betulaceae).</title>
        <authorList>
            <person name="Yang X."/>
            <person name="Wang Z."/>
            <person name="Zhang L."/>
            <person name="Hao G."/>
            <person name="Liu J."/>
            <person name="Yang Y."/>
        </authorList>
    </citation>
    <scope>NUCLEOTIDE SEQUENCE [LARGE SCALE GENOMIC DNA]</scope>
    <source>
        <strain evidence="2">Cfa_2016G</strain>
        <tissue evidence="2">Leaf</tissue>
    </source>
</reference>
<keyword evidence="3" id="KW-1185">Reference proteome</keyword>